<dbReference type="GO" id="GO:0022857">
    <property type="term" value="F:transmembrane transporter activity"/>
    <property type="evidence" value="ECO:0007669"/>
    <property type="project" value="InterPro"/>
</dbReference>
<dbReference type="SUPFAM" id="SSF103473">
    <property type="entry name" value="MFS general substrate transporter"/>
    <property type="match status" value="1"/>
</dbReference>
<feature type="transmembrane region" description="Helical" evidence="8">
    <location>
        <begin position="336"/>
        <end position="354"/>
    </location>
</feature>
<organism evidence="10 11">
    <name type="scientific">Actinomycetospora corticicola</name>
    <dbReference type="NCBI Taxonomy" id="663602"/>
    <lineage>
        <taxon>Bacteria</taxon>
        <taxon>Bacillati</taxon>
        <taxon>Actinomycetota</taxon>
        <taxon>Actinomycetes</taxon>
        <taxon>Pseudonocardiales</taxon>
        <taxon>Pseudonocardiaceae</taxon>
        <taxon>Actinomycetospora</taxon>
    </lineage>
</organism>
<dbReference type="Gene3D" id="1.20.1720.10">
    <property type="entry name" value="Multidrug resistance protein D"/>
    <property type="match status" value="1"/>
</dbReference>
<feature type="transmembrane region" description="Helical" evidence="8">
    <location>
        <begin position="14"/>
        <end position="34"/>
    </location>
</feature>
<feature type="transmembrane region" description="Helical" evidence="8">
    <location>
        <begin position="234"/>
        <end position="251"/>
    </location>
</feature>
<dbReference type="PANTHER" id="PTHR42718:SF46">
    <property type="entry name" value="BLR6921 PROTEIN"/>
    <property type="match status" value="1"/>
</dbReference>
<dbReference type="Proteomes" id="UP000535890">
    <property type="component" value="Unassembled WGS sequence"/>
</dbReference>
<dbReference type="InterPro" id="IPR011701">
    <property type="entry name" value="MFS"/>
</dbReference>
<feature type="transmembrane region" description="Helical" evidence="8">
    <location>
        <begin position="272"/>
        <end position="295"/>
    </location>
</feature>
<feature type="transmembrane region" description="Helical" evidence="8">
    <location>
        <begin position="173"/>
        <end position="190"/>
    </location>
</feature>
<dbReference type="SUPFAM" id="SSF49452">
    <property type="entry name" value="Starch-binding domain-like"/>
    <property type="match status" value="1"/>
</dbReference>
<dbReference type="InterPro" id="IPR013784">
    <property type="entry name" value="Carb-bd-like_fold"/>
</dbReference>
<evidence type="ECO:0000256" key="7">
    <source>
        <dbReference type="SAM" id="MobiDB-lite"/>
    </source>
</evidence>
<dbReference type="GO" id="GO:0005886">
    <property type="term" value="C:plasma membrane"/>
    <property type="evidence" value="ECO:0007669"/>
    <property type="project" value="UniProtKB-SubCell"/>
</dbReference>
<dbReference type="InterPro" id="IPR005829">
    <property type="entry name" value="Sugar_transporter_CS"/>
</dbReference>
<keyword evidence="11" id="KW-1185">Reference proteome</keyword>
<comment type="subcellular location">
    <subcellularLocation>
        <location evidence="1">Cell membrane</location>
        <topology evidence="1">Multi-pass membrane protein</topology>
    </subcellularLocation>
</comment>
<dbReference type="PROSITE" id="PS50850">
    <property type="entry name" value="MFS"/>
    <property type="match status" value="1"/>
</dbReference>
<dbReference type="InterPro" id="IPR020846">
    <property type="entry name" value="MFS_dom"/>
</dbReference>
<feature type="transmembrane region" description="Helical" evidence="8">
    <location>
        <begin position="54"/>
        <end position="71"/>
    </location>
</feature>
<evidence type="ECO:0000256" key="8">
    <source>
        <dbReference type="SAM" id="Phobius"/>
    </source>
</evidence>
<evidence type="ECO:0000256" key="3">
    <source>
        <dbReference type="ARBA" id="ARBA00022475"/>
    </source>
</evidence>
<dbReference type="RefSeq" id="WP_343053700.1">
    <property type="nucleotide sequence ID" value="NZ_BAABHP010000003.1"/>
</dbReference>
<name>A0A7Y9DT50_9PSEU</name>
<feature type="transmembrane region" description="Helical" evidence="8">
    <location>
        <begin position="202"/>
        <end position="222"/>
    </location>
</feature>
<evidence type="ECO:0000313" key="11">
    <source>
        <dbReference type="Proteomes" id="UP000535890"/>
    </source>
</evidence>
<evidence type="ECO:0000256" key="2">
    <source>
        <dbReference type="ARBA" id="ARBA00022448"/>
    </source>
</evidence>
<gene>
    <name evidence="10" type="ORF">BJ983_000799</name>
</gene>
<dbReference type="PROSITE" id="PS00216">
    <property type="entry name" value="SUGAR_TRANSPORT_1"/>
    <property type="match status" value="1"/>
</dbReference>
<dbReference type="Gene3D" id="1.20.1250.20">
    <property type="entry name" value="MFS general substrate transporter like domains"/>
    <property type="match status" value="1"/>
</dbReference>
<evidence type="ECO:0000256" key="5">
    <source>
        <dbReference type="ARBA" id="ARBA00022989"/>
    </source>
</evidence>
<keyword evidence="3" id="KW-1003">Cell membrane</keyword>
<feature type="region of interest" description="Disordered" evidence="7">
    <location>
        <begin position="470"/>
        <end position="500"/>
    </location>
</feature>
<feature type="transmembrane region" description="Helical" evidence="8">
    <location>
        <begin position="445"/>
        <end position="464"/>
    </location>
</feature>
<evidence type="ECO:0000259" key="9">
    <source>
        <dbReference type="PROSITE" id="PS50850"/>
    </source>
</evidence>
<dbReference type="AlphaFoldDB" id="A0A7Y9DT50"/>
<protein>
    <submittedName>
        <fullName evidence="10">EmrB/QacA subfamily drug resistance transporter</fullName>
    </submittedName>
</protein>
<feature type="transmembrane region" description="Helical" evidence="8">
    <location>
        <begin position="360"/>
        <end position="379"/>
    </location>
</feature>
<keyword evidence="6 8" id="KW-0472">Membrane</keyword>
<proteinExistence type="predicted"/>
<reference evidence="10 11" key="1">
    <citation type="submission" date="2020-07" db="EMBL/GenBank/DDBJ databases">
        <title>Sequencing the genomes of 1000 actinobacteria strains.</title>
        <authorList>
            <person name="Klenk H.-P."/>
        </authorList>
    </citation>
    <scope>NUCLEOTIDE SEQUENCE [LARGE SCALE GENOMIC DNA]</scope>
    <source>
        <strain evidence="10 11">DSM 45772</strain>
    </source>
</reference>
<keyword evidence="4 8" id="KW-0812">Transmembrane</keyword>
<feature type="domain" description="Major facilitator superfamily (MFS) profile" evidence="9">
    <location>
        <begin position="16"/>
        <end position="468"/>
    </location>
</feature>
<evidence type="ECO:0000256" key="4">
    <source>
        <dbReference type="ARBA" id="ARBA00022692"/>
    </source>
</evidence>
<feature type="transmembrane region" description="Helical" evidence="8">
    <location>
        <begin position="83"/>
        <end position="109"/>
    </location>
</feature>
<dbReference type="InterPro" id="IPR036259">
    <property type="entry name" value="MFS_trans_sf"/>
</dbReference>
<dbReference type="Pfam" id="PF13620">
    <property type="entry name" value="CarboxypepD_reg"/>
    <property type="match status" value="1"/>
</dbReference>
<feature type="transmembrane region" description="Helical" evidence="8">
    <location>
        <begin position="141"/>
        <end position="161"/>
    </location>
</feature>
<keyword evidence="5 8" id="KW-1133">Transmembrane helix</keyword>
<evidence type="ECO:0000256" key="1">
    <source>
        <dbReference type="ARBA" id="ARBA00004651"/>
    </source>
</evidence>
<dbReference type="GO" id="GO:0030246">
    <property type="term" value="F:carbohydrate binding"/>
    <property type="evidence" value="ECO:0007669"/>
    <property type="project" value="InterPro"/>
</dbReference>
<feature type="transmembrane region" description="Helical" evidence="8">
    <location>
        <begin position="413"/>
        <end position="433"/>
    </location>
</feature>
<dbReference type="CDD" id="cd17321">
    <property type="entry name" value="MFS_MMR_MDR_like"/>
    <property type="match status" value="1"/>
</dbReference>
<feature type="transmembrane region" description="Helical" evidence="8">
    <location>
        <begin position="307"/>
        <end position="329"/>
    </location>
</feature>
<keyword evidence="2" id="KW-0813">Transport</keyword>
<evidence type="ECO:0000256" key="6">
    <source>
        <dbReference type="ARBA" id="ARBA00023136"/>
    </source>
</evidence>
<sequence length="593" mass="60408">MTQATATAAPPRRWWILAVIGVAQLMVILDNSIVNIALPSAQADLGFSDAQRQWVVTAYALAFGSLLLLGGRLSDLFGRKAAFVVGLIGFAVASVLGGLAPGFGLLVAARALQGVFGAVLAPAALSLLTTTFPAGRDRARAFGVFSALAGSGAAIGLLLGGTLTEYADWRWCMYVNVVFAVIALVGALLLMPAHPSGERPRLDLVGTVLASAGLFGVVFGFATAETDGWGSWPVYAFLTAGVVLLAVFVAVQRVRAAPLLPLRVLLDRYRGGSYLTILVLTTGMFGLSLFLAYVMQTELGLSPVLTGVAFLPMVASIMTASTTVPAIVLPRVGPKPLIFVGLLLGAGALFWFSQLSPGSTYVSGLLGPLILMGLGMGTAMSTSINTATLGVDPQDAGVASATVNTMQQVGGSVGTALLSSIAGTATALGVGLAPRAAALAGYDRAFLVASAIFVVAAVVCGLLVPAGRPHATVADSGPAPRELESGSSWGGPDAVDAPTGTIPVAADDRRAAAPGLSGRVLDGAAPVDGTVTLIDALTGTQVGTTRTDGGRYHFEVPRAGDYLLVVSAAGRRPFAERVRVAAPEFAVARDVNA</sequence>
<dbReference type="PANTHER" id="PTHR42718">
    <property type="entry name" value="MAJOR FACILITATOR SUPERFAMILY MULTIDRUG TRANSPORTER MFSC"/>
    <property type="match status" value="1"/>
</dbReference>
<feature type="transmembrane region" description="Helical" evidence="8">
    <location>
        <begin position="115"/>
        <end position="134"/>
    </location>
</feature>
<evidence type="ECO:0000313" key="10">
    <source>
        <dbReference type="EMBL" id="NYD34697.1"/>
    </source>
</evidence>
<accession>A0A7Y9DT50</accession>
<comment type="caution">
    <text evidence="10">The sequence shown here is derived from an EMBL/GenBank/DDBJ whole genome shotgun (WGS) entry which is preliminary data.</text>
</comment>
<dbReference type="Pfam" id="PF07690">
    <property type="entry name" value="MFS_1"/>
    <property type="match status" value="1"/>
</dbReference>
<dbReference type="EMBL" id="JACCBN010000001">
    <property type="protein sequence ID" value="NYD34697.1"/>
    <property type="molecule type" value="Genomic_DNA"/>
</dbReference>